<evidence type="ECO:0000256" key="1">
    <source>
        <dbReference type="SAM" id="Coils"/>
    </source>
</evidence>
<dbReference type="AlphaFoldDB" id="A0AAN8K4H9"/>
<comment type="caution">
    <text evidence="2">The sequence shown here is derived from an EMBL/GenBank/DDBJ whole genome shotgun (WGS) entry which is preliminary data.</text>
</comment>
<feature type="coiled-coil region" evidence="1">
    <location>
        <begin position="170"/>
        <end position="251"/>
    </location>
</feature>
<organism evidence="2 3">
    <name type="scientific">Patella caerulea</name>
    <name type="common">Rayed Mediterranean limpet</name>
    <dbReference type="NCBI Taxonomy" id="87958"/>
    <lineage>
        <taxon>Eukaryota</taxon>
        <taxon>Metazoa</taxon>
        <taxon>Spiralia</taxon>
        <taxon>Lophotrochozoa</taxon>
        <taxon>Mollusca</taxon>
        <taxon>Gastropoda</taxon>
        <taxon>Patellogastropoda</taxon>
        <taxon>Patelloidea</taxon>
        <taxon>Patellidae</taxon>
        <taxon>Patella</taxon>
    </lineage>
</organism>
<gene>
    <name evidence="2" type="ORF">SNE40_005122</name>
</gene>
<keyword evidence="3" id="KW-1185">Reference proteome</keyword>
<proteinExistence type="predicted"/>
<dbReference type="Proteomes" id="UP001347796">
    <property type="component" value="Unassembled WGS sequence"/>
</dbReference>
<evidence type="ECO:0000313" key="2">
    <source>
        <dbReference type="EMBL" id="KAK6189078.1"/>
    </source>
</evidence>
<evidence type="ECO:0000313" key="3">
    <source>
        <dbReference type="Proteomes" id="UP001347796"/>
    </source>
</evidence>
<reference evidence="2 3" key="1">
    <citation type="submission" date="2024-01" db="EMBL/GenBank/DDBJ databases">
        <title>The genome of the rayed Mediterranean limpet Patella caerulea (Linnaeus, 1758).</title>
        <authorList>
            <person name="Anh-Thu Weber A."/>
            <person name="Halstead-Nussloch G."/>
        </authorList>
    </citation>
    <scope>NUCLEOTIDE SEQUENCE [LARGE SCALE GENOMIC DNA]</scope>
    <source>
        <strain evidence="2">AATW-2023a</strain>
        <tissue evidence="2">Whole specimen</tissue>
    </source>
</reference>
<protein>
    <submittedName>
        <fullName evidence="2">Uncharacterized protein</fullName>
    </submittedName>
</protein>
<sequence length="600" mass="67905">MPAKKRKTGPQADVKAGISRSYLQEHFSVLPPVSADLLNGHVLHSFNLSHGSRKETAAKLITLFPEKLGGDHSYKQEVERFLKNGVKRTVEGFSKFKKLRDPVEMKNFEEKCREKFQSSKSPAPILDDPVDEPAVVVDPAAVPSETTHLSVPAPQISLLKTRKLAKCGQCKILRKTSQNLRKTILELKRQKVINHKLSATKRYAISRLHQKVKRKEQQIKNLQTSDLALDLKSTKQELGSLQRKHQRAKRYHRSCKKKLFSPGPSSYESELAELQTEVCYLQSENLELEATVREMQENTVVTKTDKKTYSPQTRMMVFDAITSQTPIAQIPRVIKNISSRCGVTLKDIPTRWTVEAMARELGTISDLQTAELLIKHEHSTIGFDATTQDRCHVNEIHFNTISGTLSAAVDELPGGTAVDYHSHICETVDQLAAIYAHFNQDDQYDDVREKLISNISNSLTDRCAANHATIQLLNETWDTNIHELNCHLHPLDSIASKTRSAIKMYEKDKRVPKKIFGTDCVVADIVVQINKLRYKDVKGDPKGFVTFLTKKKLPRGILPRYRGNRLHIMFHICGVLFEHYTLFEEYLKTGPALGGLRACV</sequence>
<keyword evidence="1" id="KW-0175">Coiled coil</keyword>
<accession>A0AAN8K4H9</accession>
<name>A0AAN8K4H9_PATCE</name>
<dbReference type="EMBL" id="JAZGQO010000003">
    <property type="protein sequence ID" value="KAK6189078.1"/>
    <property type="molecule type" value="Genomic_DNA"/>
</dbReference>